<evidence type="ECO:0000256" key="3">
    <source>
        <dbReference type="PROSITE-ProRule" id="PRU10141"/>
    </source>
</evidence>
<reference evidence="7" key="2">
    <citation type="submission" date="2024-04" db="EMBL/GenBank/DDBJ databases">
        <authorList>
            <person name="Chen Y."/>
            <person name="Shah S."/>
            <person name="Dougan E. K."/>
            <person name="Thang M."/>
            <person name="Chan C."/>
        </authorList>
    </citation>
    <scope>NUCLEOTIDE SEQUENCE [LARGE SCALE GENOMIC DNA]</scope>
</reference>
<feature type="binding site" evidence="3">
    <location>
        <position position="141"/>
    </location>
    <ligand>
        <name>ATP</name>
        <dbReference type="ChEBI" id="CHEBI:30616"/>
    </ligand>
</feature>
<dbReference type="OrthoDB" id="4062651at2759"/>
<dbReference type="GO" id="GO:0004674">
    <property type="term" value="F:protein serine/threonine kinase activity"/>
    <property type="evidence" value="ECO:0007669"/>
    <property type="project" value="UniProtKB-KW"/>
</dbReference>
<feature type="non-terminal residue" evidence="6">
    <location>
        <position position="1"/>
    </location>
</feature>
<feature type="non-terminal residue" evidence="6">
    <location>
        <position position="341"/>
    </location>
</feature>
<dbReference type="SUPFAM" id="SSF56112">
    <property type="entry name" value="Protein kinase-like (PK-like)"/>
    <property type="match status" value="1"/>
</dbReference>
<feature type="domain" description="Protein kinase" evidence="5">
    <location>
        <begin position="113"/>
        <end position="341"/>
    </location>
</feature>
<dbReference type="InterPro" id="IPR000719">
    <property type="entry name" value="Prot_kinase_dom"/>
</dbReference>
<dbReference type="Proteomes" id="UP001152797">
    <property type="component" value="Unassembled WGS sequence"/>
</dbReference>
<evidence type="ECO:0000256" key="1">
    <source>
        <dbReference type="ARBA" id="ARBA00022741"/>
    </source>
</evidence>
<dbReference type="EMBL" id="CAMXCT020003424">
    <property type="protein sequence ID" value="CAL1157754.1"/>
    <property type="molecule type" value="Genomic_DNA"/>
</dbReference>
<dbReference type="Gene3D" id="1.10.510.10">
    <property type="entry name" value="Transferase(Phosphotransferase) domain 1"/>
    <property type="match status" value="1"/>
</dbReference>
<dbReference type="InterPro" id="IPR008271">
    <property type="entry name" value="Ser/Thr_kinase_AS"/>
</dbReference>
<evidence type="ECO:0000313" key="7">
    <source>
        <dbReference type="EMBL" id="CAL1157754.1"/>
    </source>
</evidence>
<evidence type="ECO:0000259" key="5">
    <source>
        <dbReference type="PROSITE" id="PS50011"/>
    </source>
</evidence>
<dbReference type="PROSITE" id="PS00107">
    <property type="entry name" value="PROTEIN_KINASE_ATP"/>
    <property type="match status" value="1"/>
</dbReference>
<dbReference type="PANTHER" id="PTHR24347">
    <property type="entry name" value="SERINE/THREONINE-PROTEIN KINASE"/>
    <property type="match status" value="1"/>
</dbReference>
<keyword evidence="4" id="KW-0808">Transferase</keyword>
<dbReference type="InterPro" id="IPR011009">
    <property type="entry name" value="Kinase-like_dom_sf"/>
</dbReference>
<evidence type="ECO:0000313" key="8">
    <source>
        <dbReference type="Proteomes" id="UP001152797"/>
    </source>
</evidence>
<keyword evidence="1 3" id="KW-0547">Nucleotide-binding</keyword>
<dbReference type="AlphaFoldDB" id="A0A9P1D702"/>
<dbReference type="EMBL" id="CAMXCT030003424">
    <property type="protein sequence ID" value="CAL4791691.1"/>
    <property type="molecule type" value="Genomic_DNA"/>
</dbReference>
<sequence>ENILGLQCHFDKTMLFVETASQDLVPIVHELFLAEVSCHAFRSDKWQDMAVIAIVPPASGLGIRGTAVLGAESAGREGWFILLQGLSTAYAVMDVLSLRGCLRNDLEASFKMADVDQIIGEGAYATVHHMQGRDGRPVAVKNMNHTTDFESIAREASALVEVRGEHIVGFRALFWRQEADQVRFSMVFDLATCGDLLFKVLQSGILPEAAARSIFVGILRGLRRIHECSIVHRDIKTENILLNPGDTPVVADFGLACKTSDAQQMSRRCGSAGFVAPEVCLGTPYDCKVDTFGAGVILFFLLSKELPFSSPDRDSAATMRKTVKCSLHLQRPPFNELSSRA</sequence>
<name>A0A9P1D702_9DINO</name>
<gene>
    <name evidence="6" type="ORF">C1SCF055_LOCUS30167</name>
</gene>
<dbReference type="SMART" id="SM00220">
    <property type="entry name" value="S_TKc"/>
    <property type="match status" value="1"/>
</dbReference>
<protein>
    <recommendedName>
        <fullName evidence="5">Protein kinase domain-containing protein</fullName>
    </recommendedName>
</protein>
<comment type="caution">
    <text evidence="6">The sequence shown here is derived from an EMBL/GenBank/DDBJ whole genome shotgun (WGS) entry which is preliminary data.</text>
</comment>
<organism evidence="6">
    <name type="scientific">Cladocopium goreaui</name>
    <dbReference type="NCBI Taxonomy" id="2562237"/>
    <lineage>
        <taxon>Eukaryota</taxon>
        <taxon>Sar</taxon>
        <taxon>Alveolata</taxon>
        <taxon>Dinophyceae</taxon>
        <taxon>Suessiales</taxon>
        <taxon>Symbiodiniaceae</taxon>
        <taxon>Cladocopium</taxon>
    </lineage>
</organism>
<evidence type="ECO:0000256" key="2">
    <source>
        <dbReference type="ARBA" id="ARBA00022840"/>
    </source>
</evidence>
<dbReference type="InterPro" id="IPR017441">
    <property type="entry name" value="Protein_kinase_ATP_BS"/>
</dbReference>
<dbReference type="EMBL" id="CAMXCT010003424">
    <property type="protein sequence ID" value="CAI4004379.1"/>
    <property type="molecule type" value="Genomic_DNA"/>
</dbReference>
<dbReference type="GO" id="GO:0005524">
    <property type="term" value="F:ATP binding"/>
    <property type="evidence" value="ECO:0007669"/>
    <property type="project" value="UniProtKB-UniRule"/>
</dbReference>
<keyword evidence="2 3" id="KW-0067">ATP-binding</keyword>
<keyword evidence="4" id="KW-0418">Kinase</keyword>
<dbReference type="Pfam" id="PF00069">
    <property type="entry name" value="Pkinase"/>
    <property type="match status" value="1"/>
</dbReference>
<keyword evidence="8" id="KW-1185">Reference proteome</keyword>
<dbReference type="PROSITE" id="PS00108">
    <property type="entry name" value="PROTEIN_KINASE_ST"/>
    <property type="match status" value="1"/>
</dbReference>
<proteinExistence type="inferred from homology"/>
<accession>A0A9P1D702</accession>
<reference evidence="6" key="1">
    <citation type="submission" date="2022-10" db="EMBL/GenBank/DDBJ databases">
        <authorList>
            <person name="Chen Y."/>
            <person name="Dougan E. K."/>
            <person name="Chan C."/>
            <person name="Rhodes N."/>
            <person name="Thang M."/>
        </authorList>
    </citation>
    <scope>NUCLEOTIDE SEQUENCE</scope>
</reference>
<evidence type="ECO:0000313" key="6">
    <source>
        <dbReference type="EMBL" id="CAI4004379.1"/>
    </source>
</evidence>
<dbReference type="PROSITE" id="PS50011">
    <property type="entry name" value="PROTEIN_KINASE_DOM"/>
    <property type="match status" value="1"/>
</dbReference>
<keyword evidence="4" id="KW-0723">Serine/threonine-protein kinase</keyword>
<evidence type="ECO:0000256" key="4">
    <source>
        <dbReference type="RuleBase" id="RU000304"/>
    </source>
</evidence>
<comment type="similarity">
    <text evidence="4">Belongs to the protein kinase superfamily.</text>
</comment>